<feature type="transmembrane region" description="Helical" evidence="1">
    <location>
        <begin position="18"/>
        <end position="35"/>
    </location>
</feature>
<accession>A0A6J5KK52</accession>
<keyword evidence="1" id="KW-1133">Transmembrane helix</keyword>
<evidence type="ECO:0000313" key="2">
    <source>
        <dbReference type="EMBL" id="CAB4121287.1"/>
    </source>
</evidence>
<keyword evidence="1" id="KW-0472">Membrane</keyword>
<dbReference type="EMBL" id="LR796140">
    <property type="protein sequence ID" value="CAB4121287.1"/>
    <property type="molecule type" value="Genomic_DNA"/>
</dbReference>
<reference evidence="2" key="1">
    <citation type="submission" date="2020-04" db="EMBL/GenBank/DDBJ databases">
        <authorList>
            <person name="Chiriac C."/>
            <person name="Salcher M."/>
            <person name="Ghai R."/>
            <person name="Kavagutti S V."/>
        </authorList>
    </citation>
    <scope>NUCLEOTIDE SEQUENCE</scope>
</reference>
<gene>
    <name evidence="2" type="ORF">UFOVP9_57</name>
</gene>
<proteinExistence type="predicted"/>
<sequence>MSKKCHCIFNNDSFAEGFGKLVLEMILIYIVMLLYKKYLGL</sequence>
<keyword evidence="1" id="KW-0812">Transmembrane</keyword>
<organism evidence="2">
    <name type="scientific">uncultured Caudovirales phage</name>
    <dbReference type="NCBI Taxonomy" id="2100421"/>
    <lineage>
        <taxon>Viruses</taxon>
        <taxon>Duplodnaviria</taxon>
        <taxon>Heunggongvirae</taxon>
        <taxon>Uroviricota</taxon>
        <taxon>Caudoviricetes</taxon>
        <taxon>Peduoviridae</taxon>
        <taxon>Maltschvirus</taxon>
        <taxon>Maltschvirus maltsch</taxon>
    </lineage>
</organism>
<evidence type="ECO:0000256" key="1">
    <source>
        <dbReference type="SAM" id="Phobius"/>
    </source>
</evidence>
<protein>
    <submittedName>
        <fullName evidence="2">Uncharacterized protein</fullName>
    </submittedName>
</protein>
<name>A0A6J5KK52_9CAUD</name>